<organism evidence="2 3">
    <name type="scientific">Sphingomonas vulcanisoli</name>
    <dbReference type="NCBI Taxonomy" id="1658060"/>
    <lineage>
        <taxon>Bacteria</taxon>
        <taxon>Pseudomonadati</taxon>
        <taxon>Pseudomonadota</taxon>
        <taxon>Alphaproteobacteria</taxon>
        <taxon>Sphingomonadales</taxon>
        <taxon>Sphingomonadaceae</taxon>
        <taxon>Sphingomonas</taxon>
    </lineage>
</organism>
<keyword evidence="1" id="KW-0812">Transmembrane</keyword>
<keyword evidence="1" id="KW-1133">Transmembrane helix</keyword>
<protein>
    <recommendedName>
        <fullName evidence="4">DUF1311 domain-containing protein</fullName>
    </recommendedName>
</protein>
<dbReference type="RefSeq" id="WP_167071211.1">
    <property type="nucleotide sequence ID" value="NZ_JAAOZC010000001.1"/>
</dbReference>
<name>A0ABX0TPG3_9SPHN</name>
<evidence type="ECO:0000313" key="2">
    <source>
        <dbReference type="EMBL" id="NIJ06644.1"/>
    </source>
</evidence>
<keyword evidence="3" id="KW-1185">Reference proteome</keyword>
<comment type="caution">
    <text evidence="2">The sequence shown here is derived from an EMBL/GenBank/DDBJ whole genome shotgun (WGS) entry which is preliminary data.</text>
</comment>
<dbReference type="EMBL" id="JAAOZC010000001">
    <property type="protein sequence ID" value="NIJ06644.1"/>
    <property type="molecule type" value="Genomic_DNA"/>
</dbReference>
<sequence length="159" mass="18366">MDLHVLDQRLRAFEKKLNRFEKYLRSPDFRTGRLIIAGCILLGLAAVGAYYGYRYLRLSNERVDRIDSALATNYPSYESDYCHWLHSDQDGYTNCLRDEQKAFIKFEAAWHRSQPVAALREQMIGCFNGAQNQYGMSWKTAADCSELTNDLPEDRPPGN</sequence>
<gene>
    <name evidence="2" type="ORF">FHS31_000226</name>
</gene>
<feature type="transmembrane region" description="Helical" evidence="1">
    <location>
        <begin position="34"/>
        <end position="53"/>
    </location>
</feature>
<keyword evidence="1" id="KW-0472">Membrane</keyword>
<dbReference type="Proteomes" id="UP000727456">
    <property type="component" value="Unassembled WGS sequence"/>
</dbReference>
<proteinExistence type="predicted"/>
<evidence type="ECO:0008006" key="4">
    <source>
        <dbReference type="Google" id="ProtNLM"/>
    </source>
</evidence>
<reference evidence="2 3" key="1">
    <citation type="submission" date="2020-03" db="EMBL/GenBank/DDBJ databases">
        <title>Genomic Encyclopedia of Type Strains, Phase III (KMG-III): the genomes of soil and plant-associated and newly described type strains.</title>
        <authorList>
            <person name="Whitman W."/>
        </authorList>
    </citation>
    <scope>NUCLEOTIDE SEQUENCE [LARGE SCALE GENOMIC DNA]</scope>
    <source>
        <strain evidence="2 3">CECT 8804</strain>
    </source>
</reference>
<evidence type="ECO:0000313" key="3">
    <source>
        <dbReference type="Proteomes" id="UP000727456"/>
    </source>
</evidence>
<evidence type="ECO:0000256" key="1">
    <source>
        <dbReference type="SAM" id="Phobius"/>
    </source>
</evidence>
<accession>A0ABX0TPG3</accession>